<dbReference type="EMBL" id="AORZ01000070">
    <property type="protein sequence ID" value="EME98664.1"/>
    <property type="molecule type" value="Genomic_DNA"/>
</dbReference>
<name>M3BGE1_STRM1</name>
<protein>
    <recommendedName>
        <fullName evidence="3">Integral membrane protein</fullName>
    </recommendedName>
</protein>
<dbReference type="Proteomes" id="UP000011740">
    <property type="component" value="Unassembled WGS sequence"/>
</dbReference>
<organism evidence="1 2">
    <name type="scientific">Streptomyces mobaraensis (strain ATCC 29032 / DSM 40847 / JCM 4168 / NBRC 13819 / NCIMB 11159 / IPCR 16-22)</name>
    <dbReference type="NCBI Taxonomy" id="1223523"/>
    <lineage>
        <taxon>Bacteria</taxon>
        <taxon>Bacillati</taxon>
        <taxon>Actinomycetota</taxon>
        <taxon>Actinomycetes</taxon>
        <taxon>Kitasatosporales</taxon>
        <taxon>Streptomycetaceae</taxon>
        <taxon>Streptomyces</taxon>
    </lineage>
</organism>
<dbReference type="RefSeq" id="WP_004948753.1">
    <property type="nucleotide sequence ID" value="NZ_AORZ01000070.1"/>
</dbReference>
<sequence>MPGSTKTMAWLTVGGLVAVTAYTVTLGGNGWLWFAWVVLGLTTIGALVARGT</sequence>
<proteinExistence type="predicted"/>
<dbReference type="AlphaFoldDB" id="M3BGE1"/>
<dbReference type="PATRIC" id="fig|1223523.3.peg.4132"/>
<dbReference type="STRING" id="1223523.H340_20278"/>
<dbReference type="eggNOG" id="ENOG502ZTPB">
    <property type="taxonomic scope" value="Bacteria"/>
</dbReference>
<reference evidence="1 2" key="1">
    <citation type="journal article" date="2013" name="Genome Announc.">
        <title>Whole-Genome Shotgun Assembly and Analysis of the Genome of Streptomyces mobaraensis DSM 40847, a Strain for Industrial Production of Microbial Transglutaminase.</title>
        <authorList>
            <person name="Yang H."/>
            <person name="He T."/>
            <person name="Wu W."/>
            <person name="Zhu W."/>
            <person name="Lu B."/>
            <person name="Sun W."/>
        </authorList>
    </citation>
    <scope>NUCLEOTIDE SEQUENCE [LARGE SCALE GENOMIC DNA]</scope>
    <source>
        <strain evidence="1 2">DSM 40847</strain>
    </source>
</reference>
<evidence type="ECO:0008006" key="3">
    <source>
        <dbReference type="Google" id="ProtNLM"/>
    </source>
</evidence>
<evidence type="ECO:0000313" key="2">
    <source>
        <dbReference type="Proteomes" id="UP000011740"/>
    </source>
</evidence>
<accession>M3BGE1</accession>
<evidence type="ECO:0000313" key="1">
    <source>
        <dbReference type="EMBL" id="EME98664.1"/>
    </source>
</evidence>
<comment type="caution">
    <text evidence="1">The sequence shown here is derived from an EMBL/GenBank/DDBJ whole genome shotgun (WGS) entry which is preliminary data.</text>
</comment>
<gene>
    <name evidence="1" type="ORF">H340_20278</name>
</gene>